<dbReference type="InterPro" id="IPR004183">
    <property type="entry name" value="Xdiol_dOase_suB"/>
</dbReference>
<name>A0ABW3VSR6_9PSEU</name>
<dbReference type="Pfam" id="PF02900">
    <property type="entry name" value="LigB"/>
    <property type="match status" value="1"/>
</dbReference>
<dbReference type="SUPFAM" id="SSF53213">
    <property type="entry name" value="LigB-like"/>
    <property type="match status" value="1"/>
</dbReference>
<dbReference type="Proteomes" id="UP001597182">
    <property type="component" value="Unassembled WGS sequence"/>
</dbReference>
<comment type="caution">
    <text evidence="2">The sequence shown here is derived from an EMBL/GenBank/DDBJ whole genome shotgun (WGS) entry which is preliminary data.</text>
</comment>
<proteinExistence type="predicted"/>
<reference evidence="3" key="1">
    <citation type="journal article" date="2019" name="Int. J. Syst. Evol. Microbiol.">
        <title>The Global Catalogue of Microorganisms (GCM) 10K type strain sequencing project: providing services to taxonomists for standard genome sequencing and annotation.</title>
        <authorList>
            <consortium name="The Broad Institute Genomics Platform"/>
            <consortium name="The Broad Institute Genome Sequencing Center for Infectious Disease"/>
            <person name="Wu L."/>
            <person name="Ma J."/>
        </authorList>
    </citation>
    <scope>NUCLEOTIDE SEQUENCE [LARGE SCALE GENOMIC DNA]</scope>
    <source>
        <strain evidence="3">CCUG 49018</strain>
    </source>
</reference>
<evidence type="ECO:0000313" key="3">
    <source>
        <dbReference type="Proteomes" id="UP001597182"/>
    </source>
</evidence>
<evidence type="ECO:0000313" key="2">
    <source>
        <dbReference type="EMBL" id="MFD1237359.1"/>
    </source>
</evidence>
<keyword evidence="3" id="KW-1185">Reference proteome</keyword>
<dbReference type="RefSeq" id="WP_300013717.1">
    <property type="nucleotide sequence ID" value="NZ_JBHTMB010000287.1"/>
</dbReference>
<gene>
    <name evidence="2" type="ORF">ACFQ34_29085</name>
</gene>
<feature type="domain" description="Extradiol ring-cleavage dioxygenase class III enzyme subunit B" evidence="1">
    <location>
        <begin position="65"/>
        <end position="303"/>
    </location>
</feature>
<dbReference type="Gene3D" id="3.40.830.10">
    <property type="entry name" value="LigB-like"/>
    <property type="match status" value="1"/>
</dbReference>
<dbReference type="EMBL" id="JBHTMB010000287">
    <property type="protein sequence ID" value="MFD1237359.1"/>
    <property type="molecule type" value="Genomic_DNA"/>
</dbReference>
<sequence length="320" mass="35141">MGEIVAGLASSHAFAFMPPERWDEFREQNRRLLYERRGVAAPVQDGVRVETLAANLRGYARIRGGLDRLRSLLTEQRPDALVVIGDDQDENFDASNVPQLAVHVGEEFTLAGPLATGAATHRVHRGLATALLEQGVREGFDIARLGSFPNGELRSHAHTQVLADMLPRADIPVVLVFLNAIHHPAVPPWRCAQFGQLLARVVRDRPEGERVAVYASGGWSHFTAGYPWDAYRGPHTHGAIDAAFDHVVRELVEGGDGGRLGELTDTDLLEHGQVELRAWIALIGALGDLPADFVEYQTFYRAMMGMAVAAWTPEPVGRNR</sequence>
<evidence type="ECO:0000259" key="1">
    <source>
        <dbReference type="Pfam" id="PF02900"/>
    </source>
</evidence>
<accession>A0ABW3VSR6</accession>
<organism evidence="2 3">
    <name type="scientific">Pseudonocardia benzenivorans</name>
    <dbReference type="NCBI Taxonomy" id="228005"/>
    <lineage>
        <taxon>Bacteria</taxon>
        <taxon>Bacillati</taxon>
        <taxon>Actinomycetota</taxon>
        <taxon>Actinomycetes</taxon>
        <taxon>Pseudonocardiales</taxon>
        <taxon>Pseudonocardiaceae</taxon>
        <taxon>Pseudonocardia</taxon>
    </lineage>
</organism>
<protein>
    <recommendedName>
        <fullName evidence="1">Extradiol ring-cleavage dioxygenase class III enzyme subunit B domain-containing protein</fullName>
    </recommendedName>
</protein>